<dbReference type="RefSeq" id="WP_252953240.1">
    <property type="nucleotide sequence ID" value="NZ_JAFIRR010000064.1"/>
</dbReference>
<sequence length="259" mass="27882">MLPLAALAGLLALAGPEAVLALGPGGWASLTAGIFLPGCLLLLFVSTGLQRGELHSLRAALLRQGRVADQHHLALEALLAEGREHTALLREQVRLLLGGLAQGQRQAEVAEALLRETRLSRLVAEWDVTARELSVLLAGMWRLAFGWRGPAGPGGEPGAPLPLPAPEELPLALLRLLPASAEEMARFEVDERFVRQAARYRATFAAFLDQVPETGPMNRALFRDMALGRVDARLALLPRPDHGRVVPPDWLAPDSMAAE</sequence>
<evidence type="ECO:0000256" key="1">
    <source>
        <dbReference type="SAM" id="Phobius"/>
    </source>
</evidence>
<keyword evidence="1" id="KW-1133">Transmembrane helix</keyword>
<keyword evidence="3" id="KW-1185">Reference proteome</keyword>
<evidence type="ECO:0000313" key="3">
    <source>
        <dbReference type="Proteomes" id="UP001523392"/>
    </source>
</evidence>
<keyword evidence="1" id="KW-0812">Transmembrane</keyword>
<gene>
    <name evidence="2" type="ORF">JYK14_10685</name>
</gene>
<organism evidence="2 3">
    <name type="scientific">Siccirubricoccus soli</name>
    <dbReference type="NCBI Taxonomy" id="2899147"/>
    <lineage>
        <taxon>Bacteria</taxon>
        <taxon>Pseudomonadati</taxon>
        <taxon>Pseudomonadota</taxon>
        <taxon>Alphaproteobacteria</taxon>
        <taxon>Acetobacterales</taxon>
        <taxon>Roseomonadaceae</taxon>
        <taxon>Siccirubricoccus</taxon>
    </lineage>
</organism>
<keyword evidence="1" id="KW-0472">Membrane</keyword>
<comment type="caution">
    <text evidence="2">The sequence shown here is derived from an EMBL/GenBank/DDBJ whole genome shotgun (WGS) entry which is preliminary data.</text>
</comment>
<evidence type="ECO:0000313" key="2">
    <source>
        <dbReference type="EMBL" id="MCO6416623.1"/>
    </source>
</evidence>
<feature type="transmembrane region" description="Helical" evidence="1">
    <location>
        <begin position="31"/>
        <end position="49"/>
    </location>
</feature>
<protein>
    <submittedName>
        <fullName evidence="2">Uncharacterized protein</fullName>
    </submittedName>
</protein>
<reference evidence="2 3" key="1">
    <citation type="submission" date="2021-12" db="EMBL/GenBank/DDBJ databases">
        <title>Siccirubricoccus leaddurans sp. nov., a high concentration Zn2+ tolerance bacterium.</title>
        <authorList>
            <person name="Cao Y."/>
        </authorList>
    </citation>
    <scope>NUCLEOTIDE SEQUENCE [LARGE SCALE GENOMIC DNA]</scope>
    <source>
        <strain evidence="2 3">KC 17139</strain>
    </source>
</reference>
<name>A0ABT1D3X1_9PROT</name>
<proteinExistence type="predicted"/>
<dbReference type="EMBL" id="JAFIRR010000064">
    <property type="protein sequence ID" value="MCO6416623.1"/>
    <property type="molecule type" value="Genomic_DNA"/>
</dbReference>
<accession>A0ABT1D3X1</accession>
<dbReference type="Proteomes" id="UP001523392">
    <property type="component" value="Unassembled WGS sequence"/>
</dbReference>